<organism evidence="3 4">
    <name type="scientific">Actinomadura vinacea</name>
    <dbReference type="NCBI Taxonomy" id="115336"/>
    <lineage>
        <taxon>Bacteria</taxon>
        <taxon>Bacillati</taxon>
        <taxon>Actinomycetota</taxon>
        <taxon>Actinomycetes</taxon>
        <taxon>Streptosporangiales</taxon>
        <taxon>Thermomonosporaceae</taxon>
        <taxon>Actinomadura</taxon>
    </lineage>
</organism>
<evidence type="ECO:0000313" key="4">
    <source>
        <dbReference type="Proteomes" id="UP001501231"/>
    </source>
</evidence>
<dbReference type="RefSeq" id="WP_344591259.1">
    <property type="nucleotide sequence ID" value="NZ_BAAARW010000016.1"/>
</dbReference>
<keyword evidence="4" id="KW-1185">Reference proteome</keyword>
<evidence type="ECO:0000256" key="1">
    <source>
        <dbReference type="ARBA" id="ARBA00023125"/>
    </source>
</evidence>
<accession>A0ABN3JCB5</accession>
<gene>
    <name evidence="3" type="ORF">GCM10010191_44420</name>
</gene>
<proteinExistence type="predicted"/>
<protein>
    <recommendedName>
        <fullName evidence="5">YbaB/EbfC family DNA-binding protein</fullName>
    </recommendedName>
</protein>
<dbReference type="PANTHER" id="PTHR33449">
    <property type="entry name" value="NUCLEOID-ASSOCIATED PROTEIN YBAB"/>
    <property type="match status" value="1"/>
</dbReference>
<dbReference type="SUPFAM" id="SSF82607">
    <property type="entry name" value="YbaB-like"/>
    <property type="match status" value="1"/>
</dbReference>
<dbReference type="PANTHER" id="PTHR33449:SF1">
    <property type="entry name" value="NUCLEOID-ASSOCIATED PROTEIN YBAB"/>
    <property type="match status" value="1"/>
</dbReference>
<dbReference type="InterPro" id="IPR036894">
    <property type="entry name" value="YbaB-like_sf"/>
</dbReference>
<evidence type="ECO:0008006" key="5">
    <source>
        <dbReference type="Google" id="ProtNLM"/>
    </source>
</evidence>
<dbReference type="Proteomes" id="UP001501231">
    <property type="component" value="Unassembled WGS sequence"/>
</dbReference>
<dbReference type="EMBL" id="BAAARW010000016">
    <property type="protein sequence ID" value="GAA2426901.1"/>
    <property type="molecule type" value="Genomic_DNA"/>
</dbReference>
<feature type="coiled-coil region" evidence="2">
    <location>
        <begin position="2"/>
        <end position="29"/>
    </location>
</feature>
<dbReference type="Pfam" id="PF02575">
    <property type="entry name" value="YbaB_DNA_bd"/>
    <property type="match status" value="1"/>
</dbReference>
<sequence length="133" mass="14635">MREEWQLHIDELLDQYKQQRQQLADMQAKLASIGATGEAADGMVKVTVGAQGQLTDVEFDSRVYRKLSSEELAEAVLAASNDAARQIGEQRREAMSGTVPDEVLNGGIDKLLPDATALTDFEAVRARYGLRAR</sequence>
<evidence type="ECO:0000313" key="3">
    <source>
        <dbReference type="EMBL" id="GAA2426901.1"/>
    </source>
</evidence>
<name>A0ABN3JCB5_9ACTN</name>
<evidence type="ECO:0000256" key="2">
    <source>
        <dbReference type="SAM" id="Coils"/>
    </source>
</evidence>
<dbReference type="NCBIfam" id="TIGR00103">
    <property type="entry name" value="DNA_YbaB_EbfC"/>
    <property type="match status" value="1"/>
</dbReference>
<reference evidence="3 4" key="1">
    <citation type="journal article" date="2019" name="Int. J. Syst. Evol. Microbiol.">
        <title>The Global Catalogue of Microorganisms (GCM) 10K type strain sequencing project: providing services to taxonomists for standard genome sequencing and annotation.</title>
        <authorList>
            <consortium name="The Broad Institute Genomics Platform"/>
            <consortium name="The Broad Institute Genome Sequencing Center for Infectious Disease"/>
            <person name="Wu L."/>
            <person name="Ma J."/>
        </authorList>
    </citation>
    <scope>NUCLEOTIDE SEQUENCE [LARGE SCALE GENOMIC DNA]</scope>
    <source>
        <strain evidence="3 4">JCM 3325</strain>
    </source>
</reference>
<dbReference type="InterPro" id="IPR004401">
    <property type="entry name" value="YbaB/EbfC"/>
</dbReference>
<keyword evidence="2" id="KW-0175">Coiled coil</keyword>
<keyword evidence="1" id="KW-0238">DNA-binding</keyword>
<comment type="caution">
    <text evidence="3">The sequence shown here is derived from an EMBL/GenBank/DDBJ whole genome shotgun (WGS) entry which is preliminary data.</text>
</comment>
<dbReference type="Gene3D" id="3.30.1310.10">
    <property type="entry name" value="Nucleoid-associated protein YbaB-like domain"/>
    <property type="match status" value="1"/>
</dbReference>